<feature type="transmembrane region" description="Helical" evidence="5">
    <location>
        <begin position="7"/>
        <end position="27"/>
    </location>
</feature>
<keyword evidence="3 5" id="KW-1133">Transmembrane helix</keyword>
<dbReference type="GO" id="GO:0055085">
    <property type="term" value="P:transmembrane transport"/>
    <property type="evidence" value="ECO:0007669"/>
    <property type="project" value="InterPro"/>
</dbReference>
<evidence type="ECO:0000256" key="5">
    <source>
        <dbReference type="RuleBase" id="RU363032"/>
    </source>
</evidence>
<protein>
    <submittedName>
        <fullName evidence="7">Peptide/nickel transport system permease protein</fullName>
    </submittedName>
</protein>
<keyword evidence="8" id="KW-1185">Reference proteome</keyword>
<feature type="transmembrane region" description="Helical" evidence="5">
    <location>
        <begin position="192"/>
        <end position="210"/>
    </location>
</feature>
<dbReference type="SUPFAM" id="SSF161098">
    <property type="entry name" value="MetI-like"/>
    <property type="match status" value="1"/>
</dbReference>
<feature type="domain" description="ABC transmembrane type-1" evidence="6">
    <location>
        <begin position="98"/>
        <end position="314"/>
    </location>
</feature>
<feature type="transmembrane region" description="Helical" evidence="5">
    <location>
        <begin position="291"/>
        <end position="314"/>
    </location>
</feature>
<dbReference type="Gene3D" id="1.10.3720.10">
    <property type="entry name" value="MetI-like"/>
    <property type="match status" value="1"/>
</dbReference>
<keyword evidence="4 5" id="KW-0472">Membrane</keyword>
<evidence type="ECO:0000256" key="1">
    <source>
        <dbReference type="ARBA" id="ARBA00004141"/>
    </source>
</evidence>
<dbReference type="EMBL" id="DF977001">
    <property type="protein sequence ID" value="GAQ25443.1"/>
    <property type="molecule type" value="Genomic_DNA"/>
</dbReference>
<keyword evidence="2 5" id="KW-0812">Transmembrane</keyword>
<reference evidence="7" key="1">
    <citation type="journal article" date="2016" name="Genome Announc.">
        <title>Draft Genome Sequence of the Syntrophic Lactate-Degrading Bacterium Tepidanaerobacter syntrophicus JLT.</title>
        <authorList>
            <person name="Matsuura N."/>
            <person name="Ohashi A."/>
            <person name="Tourlousse D.M."/>
            <person name="Sekiguchi Y."/>
        </authorList>
    </citation>
    <scope>NUCLEOTIDE SEQUENCE [LARGE SCALE GENOMIC DNA]</scope>
    <source>
        <strain evidence="7">JL</strain>
    </source>
</reference>
<dbReference type="CDD" id="cd06261">
    <property type="entry name" value="TM_PBP2"/>
    <property type="match status" value="1"/>
</dbReference>
<dbReference type="InterPro" id="IPR035906">
    <property type="entry name" value="MetI-like_sf"/>
</dbReference>
<comment type="subcellular location">
    <subcellularLocation>
        <location evidence="5">Cell membrane</location>
        <topology evidence="5">Multi-pass membrane protein</topology>
    </subcellularLocation>
    <subcellularLocation>
        <location evidence="1">Membrane</location>
        <topology evidence="1">Multi-pass membrane protein</topology>
    </subcellularLocation>
</comment>
<dbReference type="STRING" id="224999.GCA_001485475_01460"/>
<dbReference type="PANTHER" id="PTHR43376">
    <property type="entry name" value="OLIGOPEPTIDE TRANSPORT SYSTEM PERMEASE PROTEIN"/>
    <property type="match status" value="1"/>
</dbReference>
<organism evidence="7">
    <name type="scientific">Tepidanaerobacter syntrophicus</name>
    <dbReference type="NCBI Taxonomy" id="224999"/>
    <lineage>
        <taxon>Bacteria</taxon>
        <taxon>Bacillati</taxon>
        <taxon>Bacillota</taxon>
        <taxon>Clostridia</taxon>
        <taxon>Thermosediminibacterales</taxon>
        <taxon>Tepidanaerobacteraceae</taxon>
        <taxon>Tepidanaerobacter</taxon>
    </lineage>
</organism>
<accession>A0A0U9HM86</accession>
<dbReference type="InterPro" id="IPR000515">
    <property type="entry name" value="MetI-like"/>
</dbReference>
<feature type="transmembrane region" description="Helical" evidence="5">
    <location>
        <begin position="134"/>
        <end position="159"/>
    </location>
</feature>
<evidence type="ECO:0000256" key="2">
    <source>
        <dbReference type="ARBA" id="ARBA00022692"/>
    </source>
</evidence>
<evidence type="ECO:0000256" key="4">
    <source>
        <dbReference type="ARBA" id="ARBA00023136"/>
    </source>
</evidence>
<proteinExistence type="inferred from homology"/>
<dbReference type="RefSeq" id="WP_059032822.1">
    <property type="nucleotide sequence ID" value="NZ_BSDN01000011.1"/>
</dbReference>
<dbReference type="PANTHER" id="PTHR43376:SF1">
    <property type="entry name" value="OLIGOPEPTIDE TRANSPORT SYSTEM PERMEASE PROTEIN"/>
    <property type="match status" value="1"/>
</dbReference>
<dbReference type="AlphaFoldDB" id="A0A0U9HM86"/>
<evidence type="ECO:0000256" key="3">
    <source>
        <dbReference type="ARBA" id="ARBA00022989"/>
    </source>
</evidence>
<sequence>MRHQKALKYFATFFCIITLNFFLPRIMPGDPFYFLSSEQGEVAVTYSQEEIDRFKAYYGLDKSMLAQYGSYLKGIIKGDLGYSIYFGSDVKTIIKNRIPWSVSLVLLSVIIGGGVGTLLGCLSAWYRGNASDKFLYSIMVVISEIPAFLIGIFFLFYLAARQGIFPLSGGAKPFADYASWIDVLLDIARHGFLPTLTLSVVQMSGFYLIARNSMITIMSKDYIITAKAKGLGTRRILFRHALSNAALPIATQAFYSLGQAVGGTLLVENVFKYPGLGSLMRQAVMVRDYPLIQGIFLTVTLFVIIMNAAVDILYKRLDPRIT</sequence>
<dbReference type="GO" id="GO:0005886">
    <property type="term" value="C:plasma membrane"/>
    <property type="evidence" value="ECO:0007669"/>
    <property type="project" value="UniProtKB-SubCell"/>
</dbReference>
<evidence type="ECO:0000313" key="7">
    <source>
        <dbReference type="EMBL" id="GAQ25443.1"/>
    </source>
</evidence>
<dbReference type="PROSITE" id="PS50928">
    <property type="entry name" value="ABC_TM1"/>
    <property type="match status" value="1"/>
</dbReference>
<feature type="transmembrane region" description="Helical" evidence="5">
    <location>
        <begin position="98"/>
        <end position="122"/>
    </location>
</feature>
<comment type="similarity">
    <text evidence="5">Belongs to the binding-protein-dependent transport system permease family.</text>
</comment>
<evidence type="ECO:0000259" key="6">
    <source>
        <dbReference type="PROSITE" id="PS50928"/>
    </source>
</evidence>
<dbReference type="Pfam" id="PF00528">
    <property type="entry name" value="BPD_transp_1"/>
    <property type="match status" value="1"/>
</dbReference>
<dbReference type="Proteomes" id="UP000062160">
    <property type="component" value="Unassembled WGS sequence"/>
</dbReference>
<keyword evidence="5" id="KW-0813">Transport</keyword>
<gene>
    <name evidence="7" type="ORF">TSYNT_7469</name>
</gene>
<dbReference type="OrthoDB" id="9769919at2"/>
<name>A0A0U9HM86_9FIRM</name>
<evidence type="ECO:0000313" key="8">
    <source>
        <dbReference type="Proteomes" id="UP000062160"/>
    </source>
</evidence>